<dbReference type="EMBL" id="MHTO01000004">
    <property type="protein sequence ID" value="OHA62759.1"/>
    <property type="molecule type" value="Genomic_DNA"/>
</dbReference>
<dbReference type="InterPro" id="IPR004593">
    <property type="entry name" value="SbcD"/>
</dbReference>
<evidence type="ECO:0000313" key="11">
    <source>
        <dbReference type="Proteomes" id="UP000179245"/>
    </source>
</evidence>
<evidence type="ECO:0000259" key="8">
    <source>
        <dbReference type="Pfam" id="PF00149"/>
    </source>
</evidence>
<reference evidence="10 11" key="1">
    <citation type="journal article" date="2016" name="Nat. Commun.">
        <title>Thousands of microbial genomes shed light on interconnected biogeochemical processes in an aquifer system.</title>
        <authorList>
            <person name="Anantharaman K."/>
            <person name="Brown C.T."/>
            <person name="Hug L.A."/>
            <person name="Sharon I."/>
            <person name="Castelle C.J."/>
            <person name="Probst A.J."/>
            <person name="Thomas B.C."/>
            <person name="Singh A."/>
            <person name="Wilkins M.J."/>
            <person name="Karaoz U."/>
            <person name="Brodie E.L."/>
            <person name="Williams K.H."/>
            <person name="Hubbard S.S."/>
            <person name="Banfield J.F."/>
        </authorList>
    </citation>
    <scope>NUCLEOTIDE SEQUENCE [LARGE SCALE GENOMIC DNA]</scope>
</reference>
<comment type="caution">
    <text evidence="10">The sequence shown here is derived from an EMBL/GenBank/DDBJ whole genome shotgun (WGS) entry which is preliminary data.</text>
</comment>
<dbReference type="SUPFAM" id="SSF56300">
    <property type="entry name" value="Metallo-dependent phosphatases"/>
    <property type="match status" value="1"/>
</dbReference>
<name>A0A1G2QRH1_9BACT</name>
<evidence type="ECO:0000256" key="6">
    <source>
        <dbReference type="ARBA" id="ARBA00022839"/>
    </source>
</evidence>
<feature type="domain" description="Nuclease SbcCD subunit D C-terminal" evidence="9">
    <location>
        <begin position="267"/>
        <end position="353"/>
    </location>
</feature>
<dbReference type="InterPro" id="IPR026843">
    <property type="entry name" value="SbcD_C"/>
</dbReference>
<evidence type="ECO:0000256" key="2">
    <source>
        <dbReference type="ARBA" id="ARBA00011322"/>
    </source>
</evidence>
<sequence length="381" mass="41996">MKFIHTSDWHLGKLLFENRLIEDQAHALAQLIELAKAEKPDAIFISGDIYDRAVPPPEAVQLCDETLSTLVLSLKIPVILIAGNHDSPERLDFGSRLFAANNLFIRGDLKADISAVELTDKHGKIHIYPLPYAGTELFRDRLKDASLKDQNAGLAALVARLKAAHPKNTRSIALAHVFLTGGTTSESERPLSIGGSEAVEKTIFSDFNYTALGHLHGPQKQANNIAYSGSLYKYSFSEKEHKKRFLLGEMDAKGDCTLKDIPITLRRELRVVEGKLDEIIKAGRGDKSKEDYILARLLDAGPVFDAMGRLREVYPNALHIERPLLAPAAGVAMTRAQREKSPVELFSSFYKQVTPDELSKDQAAAFKEGVTAAEKAQGEAE</sequence>
<dbReference type="InterPro" id="IPR029052">
    <property type="entry name" value="Metallo-depent_PP-like"/>
</dbReference>
<dbReference type="Pfam" id="PF00149">
    <property type="entry name" value="Metallophos"/>
    <property type="match status" value="1"/>
</dbReference>
<comment type="similarity">
    <text evidence="1 7">Belongs to the SbcD family.</text>
</comment>
<evidence type="ECO:0000313" key="10">
    <source>
        <dbReference type="EMBL" id="OHA62759.1"/>
    </source>
</evidence>
<dbReference type="InterPro" id="IPR050535">
    <property type="entry name" value="DNA_Repair-Maintenance_Comp"/>
</dbReference>
<protein>
    <recommendedName>
        <fullName evidence="3 7">Nuclease SbcCD subunit D</fullName>
    </recommendedName>
</protein>
<dbReference type="InterPro" id="IPR041796">
    <property type="entry name" value="Mre11_N"/>
</dbReference>
<comment type="subunit">
    <text evidence="2 7">Heterodimer of SbcC and SbcD.</text>
</comment>
<dbReference type="Pfam" id="PF12320">
    <property type="entry name" value="SbcD_C"/>
    <property type="match status" value="1"/>
</dbReference>
<accession>A0A1G2QRH1</accession>
<proteinExistence type="inferred from homology"/>
<keyword evidence="7" id="KW-0255">Endonuclease</keyword>
<dbReference type="STRING" id="1802443.A2117_01440"/>
<gene>
    <name evidence="7" type="primary">sbcD</name>
    <name evidence="10" type="ORF">A2117_01440</name>
</gene>
<feature type="domain" description="Calcineurin-like phosphoesterase" evidence="8">
    <location>
        <begin position="1"/>
        <end position="217"/>
    </location>
</feature>
<evidence type="ECO:0000256" key="1">
    <source>
        <dbReference type="ARBA" id="ARBA00010555"/>
    </source>
</evidence>
<dbReference type="NCBIfam" id="TIGR00619">
    <property type="entry name" value="sbcd"/>
    <property type="match status" value="1"/>
</dbReference>
<keyword evidence="7" id="KW-0233">DNA recombination</keyword>
<keyword evidence="6 7" id="KW-0269">Exonuclease</keyword>
<dbReference type="GO" id="GO:0006260">
    <property type="term" value="P:DNA replication"/>
    <property type="evidence" value="ECO:0007669"/>
    <property type="project" value="UniProtKB-KW"/>
</dbReference>
<dbReference type="PANTHER" id="PTHR30337">
    <property type="entry name" value="COMPONENT OF ATP-DEPENDENT DSDNA EXONUCLEASE"/>
    <property type="match status" value="1"/>
</dbReference>
<dbReference type="InterPro" id="IPR004843">
    <property type="entry name" value="Calcineurin-like_PHP"/>
</dbReference>
<evidence type="ECO:0000256" key="4">
    <source>
        <dbReference type="ARBA" id="ARBA00022722"/>
    </source>
</evidence>
<dbReference type="GO" id="GO:0006310">
    <property type="term" value="P:DNA recombination"/>
    <property type="evidence" value="ECO:0007669"/>
    <property type="project" value="UniProtKB-KW"/>
</dbReference>
<keyword evidence="7" id="KW-0235">DNA replication</keyword>
<evidence type="ECO:0000256" key="7">
    <source>
        <dbReference type="RuleBase" id="RU363069"/>
    </source>
</evidence>
<dbReference type="Proteomes" id="UP000179245">
    <property type="component" value="Unassembled WGS sequence"/>
</dbReference>
<dbReference type="PANTHER" id="PTHR30337:SF0">
    <property type="entry name" value="NUCLEASE SBCCD SUBUNIT D"/>
    <property type="match status" value="1"/>
</dbReference>
<dbReference type="Gene3D" id="3.60.21.10">
    <property type="match status" value="1"/>
</dbReference>
<evidence type="ECO:0000256" key="3">
    <source>
        <dbReference type="ARBA" id="ARBA00013365"/>
    </source>
</evidence>
<evidence type="ECO:0000256" key="5">
    <source>
        <dbReference type="ARBA" id="ARBA00022801"/>
    </source>
</evidence>
<comment type="function">
    <text evidence="7">SbcCD cleaves DNA hairpin structures. These structures can inhibit DNA replication and are intermediates in certain DNA recombination reactions. The complex acts as a 3'-&gt;5' double strand exonuclease that can open hairpins. It also has a 5' single-strand endonuclease activity.</text>
</comment>
<dbReference type="CDD" id="cd00840">
    <property type="entry name" value="MPP_Mre11_N"/>
    <property type="match status" value="1"/>
</dbReference>
<dbReference type="AlphaFoldDB" id="A0A1G2QRH1"/>
<keyword evidence="4 7" id="KW-0540">Nuclease</keyword>
<evidence type="ECO:0000259" key="9">
    <source>
        <dbReference type="Pfam" id="PF12320"/>
    </source>
</evidence>
<organism evidence="10 11">
    <name type="scientific">Candidatus Wildermuthbacteria bacterium GWA2_46_15</name>
    <dbReference type="NCBI Taxonomy" id="1802443"/>
    <lineage>
        <taxon>Bacteria</taxon>
        <taxon>Candidatus Wildermuthiibacteriota</taxon>
    </lineage>
</organism>
<dbReference type="GO" id="GO:0004519">
    <property type="term" value="F:endonuclease activity"/>
    <property type="evidence" value="ECO:0007669"/>
    <property type="project" value="UniProtKB-KW"/>
</dbReference>
<dbReference type="GO" id="GO:0008408">
    <property type="term" value="F:3'-5' exonuclease activity"/>
    <property type="evidence" value="ECO:0007669"/>
    <property type="project" value="InterPro"/>
</dbReference>
<keyword evidence="5 7" id="KW-0378">Hydrolase</keyword>